<dbReference type="PANTHER" id="PTHR13572">
    <property type="entry name" value="ENDO-ALPHA-1,2-MANNOSIDASE"/>
    <property type="match status" value="1"/>
</dbReference>
<dbReference type="Proteomes" id="UP001363151">
    <property type="component" value="Unassembled WGS sequence"/>
</dbReference>
<dbReference type="InterPro" id="IPR026071">
    <property type="entry name" value="Glyco_Hydrolase_99"/>
</dbReference>
<evidence type="ECO:0000313" key="11">
    <source>
        <dbReference type="Proteomes" id="UP001363151"/>
    </source>
</evidence>
<dbReference type="PANTHER" id="PTHR13572:SF4">
    <property type="entry name" value="RE57134P"/>
    <property type="match status" value="1"/>
</dbReference>
<evidence type="ECO:0000256" key="3">
    <source>
        <dbReference type="ARBA" id="ARBA00022692"/>
    </source>
</evidence>
<keyword evidence="6 9" id="KW-1133">Transmembrane helix</keyword>
<protein>
    <submittedName>
        <fullName evidence="10">Endo-alpha-1,2-mannosidase-like glycoprotein</fullName>
    </submittedName>
</protein>
<evidence type="ECO:0000256" key="4">
    <source>
        <dbReference type="ARBA" id="ARBA00022801"/>
    </source>
</evidence>
<evidence type="ECO:0000256" key="8">
    <source>
        <dbReference type="ARBA" id="ARBA00023136"/>
    </source>
</evidence>
<evidence type="ECO:0000256" key="2">
    <source>
        <dbReference type="ARBA" id="ARBA00009559"/>
    </source>
</evidence>
<keyword evidence="11" id="KW-1185">Reference proteome</keyword>
<keyword evidence="3 9" id="KW-0812">Transmembrane</keyword>
<evidence type="ECO:0000313" key="10">
    <source>
        <dbReference type="EMBL" id="KAK7237642.1"/>
    </source>
</evidence>
<evidence type="ECO:0000256" key="7">
    <source>
        <dbReference type="ARBA" id="ARBA00023034"/>
    </source>
</evidence>
<comment type="similarity">
    <text evidence="2">Belongs to the glycosyl hydrolase 99 family.</text>
</comment>
<feature type="transmembrane region" description="Helical" evidence="9">
    <location>
        <begin position="29"/>
        <end position="48"/>
    </location>
</feature>
<reference evidence="10 11" key="1">
    <citation type="submission" date="2024-03" db="EMBL/GenBank/DDBJ databases">
        <title>Aureococcus anophagefferens CCMP1851 and Kratosvirus quantuckense: Draft genome of a second virus-susceptible host strain in the model system.</title>
        <authorList>
            <person name="Chase E."/>
            <person name="Truchon A.R."/>
            <person name="Schepens W."/>
            <person name="Wilhelm S.W."/>
        </authorList>
    </citation>
    <scope>NUCLEOTIDE SEQUENCE [LARGE SCALE GENOMIC DNA]</scope>
    <source>
        <strain evidence="10 11">CCMP1851</strain>
    </source>
</reference>
<dbReference type="Gene3D" id="3.20.20.80">
    <property type="entry name" value="Glycosidases"/>
    <property type="match status" value="1"/>
</dbReference>
<accession>A0ABR1FSS2</accession>
<dbReference type="CDD" id="cd11574">
    <property type="entry name" value="GH99"/>
    <property type="match status" value="1"/>
</dbReference>
<name>A0ABR1FSS2_AURAN</name>
<organism evidence="10 11">
    <name type="scientific">Aureococcus anophagefferens</name>
    <name type="common">Harmful bloom alga</name>
    <dbReference type="NCBI Taxonomy" id="44056"/>
    <lineage>
        <taxon>Eukaryota</taxon>
        <taxon>Sar</taxon>
        <taxon>Stramenopiles</taxon>
        <taxon>Ochrophyta</taxon>
        <taxon>Pelagophyceae</taxon>
        <taxon>Pelagomonadales</taxon>
        <taxon>Pelagomonadaceae</taxon>
        <taxon>Aureococcus</taxon>
    </lineage>
</organism>
<keyword evidence="5" id="KW-0735">Signal-anchor</keyword>
<proteinExistence type="inferred from homology"/>
<gene>
    <name evidence="10" type="primary">MANEAL</name>
    <name evidence="10" type="ORF">SO694_00098071</name>
</gene>
<evidence type="ECO:0000256" key="6">
    <source>
        <dbReference type="ARBA" id="ARBA00022989"/>
    </source>
</evidence>
<keyword evidence="4" id="KW-0378">Hydrolase</keyword>
<dbReference type="Pfam" id="PF16317">
    <property type="entry name" value="Glyco_hydro_99"/>
    <property type="match status" value="1"/>
</dbReference>
<dbReference type="EMBL" id="JBBJCI010000248">
    <property type="protein sequence ID" value="KAK7237642.1"/>
    <property type="molecule type" value="Genomic_DNA"/>
</dbReference>
<keyword evidence="8 9" id="KW-0472">Membrane</keyword>
<evidence type="ECO:0000256" key="1">
    <source>
        <dbReference type="ARBA" id="ARBA00004323"/>
    </source>
</evidence>
<keyword evidence="7" id="KW-0333">Golgi apparatus</keyword>
<comment type="caution">
    <text evidence="10">The sequence shown here is derived from an EMBL/GenBank/DDBJ whole genome shotgun (WGS) entry which is preliminary data.</text>
</comment>
<sequence length="461" mass="49616">MQRSGAASRRFRQGQLPVIDRDRKPRESVNCLLPVCIFFCAGLLIGLGQGQEAPPAVVEPPPRVVAAPNAASVAAEKAHVHHQHVAAGNFVSEVDDDDEVQASIRKSADVLRAEVDARVYAFYYAWYQSPAVDGRWAHWNHEHLPHWDAAVRRRYPPFTHDPDRNDVGAAFFPRLGAYSSADGAVIDAHFAQMAAARIGVVVVSWYPPGKRDPNGPEVDGLVGRLLDAALARGLALCLHLEPWEGRTAAAQLADVAYAVERYGGHAAYHRVDGRPAFFAYDSYQIAAADWRAARRAADDGAWLVGLVLDAAQLDAYVGNGGFDAAYSYFGAARFTQASTPDRWPALVAAAARRGGSFVPCVSPGYDDTRVRPWNGANARSRDGGAYYDDEWRAAVASGAGRVAVTSFNEWHEGTQVEAAVPAAPDRDGVPAYADYAPGGADFYLARTAAWVATFAAARGGT</sequence>
<evidence type="ECO:0000256" key="9">
    <source>
        <dbReference type="SAM" id="Phobius"/>
    </source>
</evidence>
<comment type="subcellular location">
    <subcellularLocation>
        <location evidence="1">Golgi apparatus membrane</location>
        <topology evidence="1">Single-pass type II membrane protein</topology>
    </subcellularLocation>
</comment>
<evidence type="ECO:0000256" key="5">
    <source>
        <dbReference type="ARBA" id="ARBA00022968"/>
    </source>
</evidence>